<evidence type="ECO:0000256" key="5">
    <source>
        <dbReference type="ARBA" id="ARBA00023125"/>
    </source>
</evidence>
<sequence length="400" mass="43660">MALTSLQVCMDMENSASDQHHHWLQGTMHEDALMDSSSSPSGGDILACSGPSPILMSERRLRPPQDQALKCPRCDSTHTKFCYYNNYSLSQPRYFCKTCRRYWTKGGTLRNIPVGGGCRKNRKSSSSSSKKPSSSEPLQVYQPLSSVPPPPINNTQINHNPNSPMTTMMMTIPNDTADLQLSFQNNEGFPFSHMNYIGSGASRNGSRGGMGGGYSESRSLFNSIALLESSSSGGLMRPIDFLDHKQVESALVMNNSTSKSSSNNQLGYFSSQFGGGYGSNNSHHASLLNGGNVLQTNLGYAHEVGLNSSSSSYVDRDNTVGQFEYYSGLHGHPENVPMDCEAKPDKKMLAIEWQQEAAREESYGPYHLGSAWSGMPSSGSYHHHQNQLLLPSTAANNSLV</sequence>
<keyword evidence="6 9" id="KW-0804">Transcription</keyword>
<dbReference type="GO" id="GO:0005634">
    <property type="term" value="C:nucleus"/>
    <property type="evidence" value="ECO:0007669"/>
    <property type="project" value="UniProtKB-SubCell"/>
</dbReference>
<dbReference type="InterPro" id="IPR045174">
    <property type="entry name" value="Dof"/>
</dbReference>
<dbReference type="Pfam" id="PF02701">
    <property type="entry name" value="Zn_ribbon_Dof"/>
    <property type="match status" value="1"/>
</dbReference>
<evidence type="ECO:0000256" key="3">
    <source>
        <dbReference type="ARBA" id="ARBA00022833"/>
    </source>
</evidence>
<keyword evidence="2 8" id="KW-0863">Zinc-finger</keyword>
<reference evidence="12" key="1">
    <citation type="submission" date="2021-01" db="UniProtKB">
        <authorList>
            <consortium name="EnsemblPlants"/>
        </authorList>
    </citation>
    <scope>IDENTIFICATION</scope>
</reference>
<protein>
    <recommendedName>
        <fullName evidence="9">Dof zinc finger protein</fullName>
    </recommendedName>
</protein>
<feature type="compositionally biased region" description="Low complexity" evidence="10">
    <location>
        <begin position="124"/>
        <end position="135"/>
    </location>
</feature>
<evidence type="ECO:0000256" key="4">
    <source>
        <dbReference type="ARBA" id="ARBA00023015"/>
    </source>
</evidence>
<dbReference type="PROSITE" id="PS01361">
    <property type="entry name" value="ZF_DOF_1"/>
    <property type="match status" value="1"/>
</dbReference>
<evidence type="ECO:0000259" key="11">
    <source>
        <dbReference type="PROSITE" id="PS50884"/>
    </source>
</evidence>
<name>A0A7N0TWS6_KALFE</name>
<dbReference type="Proteomes" id="UP000594263">
    <property type="component" value="Unplaced"/>
</dbReference>
<dbReference type="InterPro" id="IPR003851">
    <property type="entry name" value="Znf_Dof"/>
</dbReference>
<dbReference type="Gramene" id="Kaladp0048s0115.1.v1.1">
    <property type="protein sequence ID" value="Kaladp0048s0115.1.v1.1"/>
    <property type="gene ID" value="Kaladp0048s0115.v1.1"/>
</dbReference>
<dbReference type="PANTHER" id="PTHR31992">
    <property type="entry name" value="DOF ZINC FINGER PROTEIN DOF1.4-RELATED"/>
    <property type="match status" value="1"/>
</dbReference>
<keyword evidence="3 9" id="KW-0862">Zinc</keyword>
<evidence type="ECO:0000313" key="13">
    <source>
        <dbReference type="Proteomes" id="UP000594263"/>
    </source>
</evidence>
<evidence type="ECO:0000256" key="6">
    <source>
        <dbReference type="ARBA" id="ARBA00023163"/>
    </source>
</evidence>
<evidence type="ECO:0000256" key="1">
    <source>
        <dbReference type="ARBA" id="ARBA00022723"/>
    </source>
</evidence>
<dbReference type="PANTHER" id="PTHR31992:SF159">
    <property type="entry name" value="DOF ZINC FINGER PROTEIN"/>
    <property type="match status" value="1"/>
</dbReference>
<dbReference type="GO" id="GO:0003700">
    <property type="term" value="F:DNA-binding transcription factor activity"/>
    <property type="evidence" value="ECO:0007669"/>
    <property type="project" value="UniProtKB-UniRule"/>
</dbReference>
<evidence type="ECO:0000256" key="10">
    <source>
        <dbReference type="SAM" id="MobiDB-lite"/>
    </source>
</evidence>
<dbReference type="PROSITE" id="PS50884">
    <property type="entry name" value="ZF_DOF_2"/>
    <property type="match status" value="1"/>
</dbReference>
<evidence type="ECO:0000313" key="12">
    <source>
        <dbReference type="EnsemblPlants" id="Kaladp0048s0115.1.v1.1"/>
    </source>
</evidence>
<evidence type="ECO:0000256" key="2">
    <source>
        <dbReference type="ARBA" id="ARBA00022771"/>
    </source>
</evidence>
<dbReference type="GO" id="GO:0008270">
    <property type="term" value="F:zinc ion binding"/>
    <property type="evidence" value="ECO:0007669"/>
    <property type="project" value="UniProtKB-KW"/>
</dbReference>
<evidence type="ECO:0000256" key="7">
    <source>
        <dbReference type="ARBA" id="ARBA00023242"/>
    </source>
</evidence>
<accession>A0A7N0TWS6</accession>
<evidence type="ECO:0000256" key="9">
    <source>
        <dbReference type="RuleBase" id="RU369094"/>
    </source>
</evidence>
<keyword evidence="1 9" id="KW-0479">Metal-binding</keyword>
<evidence type="ECO:0000256" key="8">
    <source>
        <dbReference type="PROSITE-ProRule" id="PRU00071"/>
    </source>
</evidence>
<dbReference type="AlphaFoldDB" id="A0A7N0TWS6"/>
<comment type="subcellular location">
    <subcellularLocation>
        <location evidence="8 9">Nucleus</location>
    </subcellularLocation>
</comment>
<feature type="domain" description="Dof-type" evidence="11">
    <location>
        <begin position="69"/>
        <end position="123"/>
    </location>
</feature>
<feature type="region of interest" description="Disordered" evidence="10">
    <location>
        <begin position="113"/>
        <end position="164"/>
    </location>
</feature>
<keyword evidence="4 9" id="KW-0805">Transcription regulation</keyword>
<comment type="function">
    <text evidence="9">Transcription factor that binds specifically to a 5'-AA[AG]G-3' consensus core sequence.</text>
</comment>
<keyword evidence="7 8" id="KW-0539">Nucleus</keyword>
<keyword evidence="13" id="KW-1185">Reference proteome</keyword>
<keyword evidence="5 8" id="KW-0238">DNA-binding</keyword>
<organism evidence="12 13">
    <name type="scientific">Kalanchoe fedtschenkoi</name>
    <name type="common">Lavender scallops</name>
    <name type="synonym">South American air plant</name>
    <dbReference type="NCBI Taxonomy" id="63787"/>
    <lineage>
        <taxon>Eukaryota</taxon>
        <taxon>Viridiplantae</taxon>
        <taxon>Streptophyta</taxon>
        <taxon>Embryophyta</taxon>
        <taxon>Tracheophyta</taxon>
        <taxon>Spermatophyta</taxon>
        <taxon>Magnoliopsida</taxon>
        <taxon>eudicotyledons</taxon>
        <taxon>Gunneridae</taxon>
        <taxon>Pentapetalae</taxon>
        <taxon>Saxifragales</taxon>
        <taxon>Crassulaceae</taxon>
        <taxon>Kalanchoe</taxon>
    </lineage>
</organism>
<proteinExistence type="predicted"/>
<dbReference type="GO" id="GO:0003677">
    <property type="term" value="F:DNA binding"/>
    <property type="evidence" value="ECO:0007669"/>
    <property type="project" value="UniProtKB-UniRule"/>
</dbReference>
<dbReference type="EnsemblPlants" id="Kaladp0048s0115.1.v1.1">
    <property type="protein sequence ID" value="Kaladp0048s0115.1.v1.1"/>
    <property type="gene ID" value="Kaladp0048s0115.v1.1"/>
</dbReference>